<proteinExistence type="predicted"/>
<dbReference type="InterPro" id="IPR023753">
    <property type="entry name" value="FAD/NAD-binding_dom"/>
</dbReference>
<evidence type="ECO:0000256" key="1">
    <source>
        <dbReference type="ARBA" id="ARBA00022630"/>
    </source>
</evidence>
<dbReference type="InterPro" id="IPR050097">
    <property type="entry name" value="Ferredoxin-NADP_redctase_2"/>
</dbReference>
<dbReference type="SUPFAM" id="SSF51905">
    <property type="entry name" value="FAD/NAD(P)-binding domain"/>
    <property type="match status" value="1"/>
</dbReference>
<comment type="caution">
    <text evidence="5">The sequence shown here is derived from an EMBL/GenBank/DDBJ whole genome shotgun (WGS) entry which is preliminary data.</text>
</comment>
<dbReference type="Gene3D" id="3.50.50.60">
    <property type="entry name" value="FAD/NAD(P)-binding domain"/>
    <property type="match status" value="2"/>
</dbReference>
<evidence type="ECO:0000256" key="2">
    <source>
        <dbReference type="ARBA" id="ARBA00023002"/>
    </source>
</evidence>
<dbReference type="PRINTS" id="PR00368">
    <property type="entry name" value="FADPNR"/>
</dbReference>
<dbReference type="EMBL" id="JACEOG010000001">
    <property type="protein sequence ID" value="MBA4608522.1"/>
    <property type="molecule type" value="Genomic_DNA"/>
</dbReference>
<name>A0A838XF05_9ACTN</name>
<keyword evidence="6" id="KW-1185">Reference proteome</keyword>
<dbReference type="Proteomes" id="UP000550354">
    <property type="component" value="Unassembled WGS sequence"/>
</dbReference>
<dbReference type="InterPro" id="IPR036188">
    <property type="entry name" value="FAD/NAD-bd_sf"/>
</dbReference>
<dbReference type="AlphaFoldDB" id="A0A838XF05"/>
<feature type="domain" description="FAD/NAD(P)-binding" evidence="4">
    <location>
        <begin position="2"/>
        <end position="166"/>
    </location>
</feature>
<keyword evidence="2" id="KW-0560">Oxidoreductase</keyword>
<comment type="catalytic activity">
    <reaction evidence="3">
        <text>[thioredoxin]-dithiol + NADP(+) = [thioredoxin]-disulfide + NADPH + H(+)</text>
        <dbReference type="Rhea" id="RHEA:20345"/>
        <dbReference type="Rhea" id="RHEA-COMP:10698"/>
        <dbReference type="Rhea" id="RHEA-COMP:10700"/>
        <dbReference type="ChEBI" id="CHEBI:15378"/>
        <dbReference type="ChEBI" id="CHEBI:29950"/>
        <dbReference type="ChEBI" id="CHEBI:50058"/>
        <dbReference type="ChEBI" id="CHEBI:57783"/>
        <dbReference type="ChEBI" id="CHEBI:58349"/>
        <dbReference type="EC" id="1.8.1.9"/>
    </reaction>
</comment>
<dbReference type="GO" id="GO:0004791">
    <property type="term" value="F:thioredoxin-disulfide reductase (NADPH) activity"/>
    <property type="evidence" value="ECO:0007669"/>
    <property type="project" value="UniProtKB-EC"/>
</dbReference>
<evidence type="ECO:0000256" key="3">
    <source>
        <dbReference type="ARBA" id="ARBA00048132"/>
    </source>
</evidence>
<evidence type="ECO:0000259" key="4">
    <source>
        <dbReference type="Pfam" id="PF07992"/>
    </source>
</evidence>
<keyword evidence="1" id="KW-0285">Flavoprotein</keyword>
<dbReference type="RefSeq" id="WP_181755317.1">
    <property type="nucleotide sequence ID" value="NZ_JACEOG010000001.1"/>
</dbReference>
<reference evidence="5 6" key="1">
    <citation type="submission" date="2020-07" db="EMBL/GenBank/DDBJ databases">
        <title>Draft genome and description of Aeromicrobium phoceense strain Marseille-Q0843 isolated from healthy skin swab.</title>
        <authorList>
            <person name="Boxberger M."/>
            <person name="La Scola B."/>
        </authorList>
    </citation>
    <scope>NUCLEOTIDE SEQUENCE [LARGE SCALE GENOMIC DNA]</scope>
    <source>
        <strain evidence="5 6">Marseille-Q0843</strain>
    </source>
</reference>
<evidence type="ECO:0000313" key="5">
    <source>
        <dbReference type="EMBL" id="MBA4608522.1"/>
    </source>
</evidence>
<protein>
    <submittedName>
        <fullName evidence="5">NAD(P)/FAD-dependent oxidoreductase</fullName>
    </submittedName>
</protein>
<dbReference type="PRINTS" id="PR00469">
    <property type="entry name" value="PNDRDTASEII"/>
</dbReference>
<accession>A0A838XF05</accession>
<evidence type="ECO:0000313" key="6">
    <source>
        <dbReference type="Proteomes" id="UP000550354"/>
    </source>
</evidence>
<sequence length="289" mass="30832">MYDALVIGGGPAGLQAALTLGRMHRSVVLVDSGRYRNGSAAHAHNFLTHDGRDPDELRRIARDELARYATVETRDATVRRVREAEEGFVADLDEGTIEARTVVLATGMSDELPDVPGLHDAWGDEVMNCPFCHGHEFEGRPVGVLGNGPQVGEIEGMLAPVASEVVTFRREELAKVERDQDGLLAHRVEGEPVRVAGLFLHPHTAQAAPFAEQLGLDLLPSGCVRIDALGRTSRPGVFAAGDLAHVEELPVPMPSLLGAAAAGLAAGASAVRHLANPEAELRAHPFVER</sequence>
<dbReference type="Pfam" id="PF07992">
    <property type="entry name" value="Pyr_redox_2"/>
    <property type="match status" value="1"/>
</dbReference>
<dbReference type="PANTHER" id="PTHR48105">
    <property type="entry name" value="THIOREDOXIN REDUCTASE 1-RELATED-RELATED"/>
    <property type="match status" value="1"/>
</dbReference>
<gene>
    <name evidence="5" type="ORF">H1W00_08545</name>
</gene>
<organism evidence="5 6">
    <name type="scientific">Aeromicrobium phoceense</name>
    <dbReference type="NCBI Taxonomy" id="2754045"/>
    <lineage>
        <taxon>Bacteria</taxon>
        <taxon>Bacillati</taxon>
        <taxon>Actinomycetota</taxon>
        <taxon>Actinomycetes</taxon>
        <taxon>Propionibacteriales</taxon>
        <taxon>Nocardioidaceae</taxon>
        <taxon>Aeromicrobium</taxon>
    </lineage>
</organism>